<protein>
    <submittedName>
        <fullName evidence="6">Putative NADPH-quinone reductase (Modulator of drug activity B)</fullName>
    </submittedName>
</protein>
<dbReference type="InterPro" id="IPR052397">
    <property type="entry name" value="NADPH-QR_MdaB"/>
</dbReference>
<dbReference type="Gene3D" id="3.40.50.360">
    <property type="match status" value="1"/>
</dbReference>
<gene>
    <name evidence="6" type="ORF">SapgrDRAFT_3522</name>
</gene>
<dbReference type="Proteomes" id="UP000005113">
    <property type="component" value="Unassembled WGS sequence"/>
</dbReference>
<sequence>MKKQHIFVINAGFSFGHSPGRFNQSLLDLDLDFFGPKEGYELQYTKLSEEYDVETEVEKFLWANTIIYHMPIWWFHMPFRFKEYIDRVFTKGHGRIYTSDGRSSKNPKVNYGTGGLLHGRNYLITSSWNAPKEAFEWEGEFFQQKSVDEGVLFPFHRMNAFVGLEFKASLHFHDIEKNARAEEEFAKYKAFLKQHFSKKGN</sequence>
<dbReference type="InterPro" id="IPR029039">
    <property type="entry name" value="Flavoprotein-like_sf"/>
</dbReference>
<evidence type="ECO:0000313" key="7">
    <source>
        <dbReference type="Proteomes" id="UP000005113"/>
    </source>
</evidence>
<reference evidence="7" key="1">
    <citation type="journal article" date="2012" name="Stand. Genomic Sci.">
        <title>Permanent draft genome sequence of the gliding predator Saprospira grandis strain Sa g1 (= HR1).</title>
        <authorList>
            <person name="Mavromatis K."/>
            <person name="Chertkov O."/>
            <person name="Lapidus A."/>
            <person name="Nolan M."/>
            <person name="Lucas S."/>
            <person name="Tice H."/>
            <person name="Del Rio T.G."/>
            <person name="Cheng J.F."/>
            <person name="Han C."/>
            <person name="Tapia R."/>
            <person name="Bruce D."/>
            <person name="Goodwin L.A."/>
            <person name="Pitluck S."/>
            <person name="Huntemann M."/>
            <person name="Liolios K."/>
            <person name="Pagani I."/>
            <person name="Ivanova N."/>
            <person name="Mikhailova N."/>
            <person name="Pati A."/>
            <person name="Chen A."/>
            <person name="Palaniappan K."/>
            <person name="Land M."/>
            <person name="Brambilla E.M."/>
            <person name="Rohde M."/>
            <person name="Spring S."/>
            <person name="Goker M."/>
            <person name="Detter J.C."/>
            <person name="Bristow J."/>
            <person name="Eisen J.A."/>
            <person name="Markowitz V."/>
            <person name="Hugenholtz P."/>
            <person name="Kyrpides N.C."/>
            <person name="Klenk H.P."/>
            <person name="Woyke T."/>
        </authorList>
    </citation>
    <scope>NUCLEOTIDE SEQUENCE [LARGE SCALE GENOMIC DNA]</scope>
    <source>
        <strain evidence="7">DSM 2844</strain>
    </source>
</reference>
<proteinExistence type="inferred from homology"/>
<dbReference type="SUPFAM" id="SSF52218">
    <property type="entry name" value="Flavoproteins"/>
    <property type="match status" value="1"/>
</dbReference>
<feature type="domain" description="Flavodoxin-like fold" evidence="5">
    <location>
        <begin position="42"/>
        <end position="195"/>
    </location>
</feature>
<dbReference type="OrthoDB" id="652200at2"/>
<organism evidence="6 7">
    <name type="scientific">Saprospira grandis DSM 2844</name>
    <dbReference type="NCBI Taxonomy" id="694433"/>
    <lineage>
        <taxon>Bacteria</taxon>
        <taxon>Pseudomonadati</taxon>
        <taxon>Bacteroidota</taxon>
        <taxon>Saprospiria</taxon>
        <taxon>Saprospirales</taxon>
        <taxon>Saprospiraceae</taxon>
        <taxon>Saprospira</taxon>
    </lineage>
</organism>
<accession>J1I9N7</accession>
<evidence type="ECO:0000256" key="3">
    <source>
        <dbReference type="ARBA" id="ARBA00022827"/>
    </source>
</evidence>
<dbReference type="EMBL" id="JH719942">
    <property type="protein sequence ID" value="EJF55158.1"/>
    <property type="molecule type" value="Genomic_DNA"/>
</dbReference>
<evidence type="ECO:0000313" key="6">
    <source>
        <dbReference type="EMBL" id="EJF55158.1"/>
    </source>
</evidence>
<evidence type="ECO:0000256" key="2">
    <source>
        <dbReference type="ARBA" id="ARBA00022630"/>
    </source>
</evidence>
<dbReference type="PANTHER" id="PTHR46305">
    <property type="match status" value="1"/>
</dbReference>
<dbReference type="AlphaFoldDB" id="J1I9N7"/>
<evidence type="ECO:0000256" key="4">
    <source>
        <dbReference type="ARBA" id="ARBA00037981"/>
    </source>
</evidence>
<evidence type="ECO:0000256" key="1">
    <source>
        <dbReference type="ARBA" id="ARBA00001974"/>
    </source>
</evidence>
<dbReference type="Pfam" id="PF02525">
    <property type="entry name" value="Flavodoxin_2"/>
    <property type="match status" value="1"/>
</dbReference>
<comment type="cofactor">
    <cofactor evidence="1">
        <name>FAD</name>
        <dbReference type="ChEBI" id="CHEBI:57692"/>
    </cofactor>
</comment>
<dbReference type="RefSeq" id="WP_002661210.1">
    <property type="nucleotide sequence ID" value="NZ_JH719942.1"/>
</dbReference>
<keyword evidence="3" id="KW-0274">FAD</keyword>
<comment type="similarity">
    <text evidence="4">Belongs to the oxidoreductase MdaB family.</text>
</comment>
<name>J1I9N7_9BACT</name>
<dbReference type="PANTHER" id="PTHR46305:SF3">
    <property type="entry name" value="NADPH:QUINONE OXIDOREDUCTASE MDAB"/>
    <property type="match status" value="1"/>
</dbReference>
<dbReference type="HOGENOM" id="CLU_083846_0_0_10"/>
<evidence type="ECO:0000259" key="5">
    <source>
        <dbReference type="Pfam" id="PF02525"/>
    </source>
</evidence>
<keyword evidence="2" id="KW-0285">Flavoprotein</keyword>
<dbReference type="InterPro" id="IPR003680">
    <property type="entry name" value="Flavodoxin_fold"/>
</dbReference>